<name>A0A4R8IG56_9GAMM</name>
<dbReference type="RefSeq" id="WP_134085166.1">
    <property type="nucleotide sequence ID" value="NZ_SOQX01000009.1"/>
</dbReference>
<dbReference type="Proteomes" id="UP000294914">
    <property type="component" value="Unassembled WGS sequence"/>
</dbReference>
<dbReference type="PANTHER" id="PTHR43031">
    <property type="entry name" value="FAD-DEPENDENT OXIDOREDUCTASE"/>
    <property type="match status" value="1"/>
</dbReference>
<protein>
    <submittedName>
        <fullName evidence="2">Rhodanese-related sulfurtransferase</fullName>
    </submittedName>
</protein>
<dbReference type="PROSITE" id="PS50206">
    <property type="entry name" value="RHODANESE_3"/>
    <property type="match status" value="1"/>
</dbReference>
<dbReference type="AlphaFoldDB" id="A0A4R8IG56"/>
<comment type="caution">
    <text evidence="2">The sequence shown here is derived from an EMBL/GenBank/DDBJ whole genome shotgun (WGS) entry which is preliminary data.</text>
</comment>
<dbReference type="InterPro" id="IPR036873">
    <property type="entry name" value="Rhodanese-like_dom_sf"/>
</dbReference>
<dbReference type="InterPro" id="IPR050229">
    <property type="entry name" value="GlpE_sulfurtransferase"/>
</dbReference>
<evidence type="ECO:0000313" key="2">
    <source>
        <dbReference type="EMBL" id="TDX98142.1"/>
    </source>
</evidence>
<evidence type="ECO:0000313" key="3">
    <source>
        <dbReference type="Proteomes" id="UP000294914"/>
    </source>
</evidence>
<proteinExistence type="predicted"/>
<keyword evidence="2" id="KW-0808">Transferase</keyword>
<reference evidence="2 3" key="1">
    <citation type="submission" date="2019-03" db="EMBL/GenBank/DDBJ databases">
        <title>Genomic Encyclopedia of Type Strains, Phase IV (KMG-IV): sequencing the most valuable type-strain genomes for metagenomic binning, comparative biology and taxonomic classification.</title>
        <authorList>
            <person name="Goeker M."/>
        </authorList>
    </citation>
    <scope>NUCLEOTIDE SEQUENCE [LARGE SCALE GENOMIC DNA]</scope>
    <source>
        <strain evidence="2 3">DSM 16326</strain>
    </source>
</reference>
<evidence type="ECO:0000259" key="1">
    <source>
        <dbReference type="PROSITE" id="PS50206"/>
    </source>
</evidence>
<dbReference type="Gene3D" id="3.40.250.10">
    <property type="entry name" value="Rhodanese-like domain"/>
    <property type="match status" value="1"/>
</dbReference>
<dbReference type="InterPro" id="IPR001763">
    <property type="entry name" value="Rhodanese-like_dom"/>
</dbReference>
<dbReference type="SMART" id="SM00450">
    <property type="entry name" value="RHOD"/>
    <property type="match status" value="1"/>
</dbReference>
<dbReference type="GO" id="GO:0016740">
    <property type="term" value="F:transferase activity"/>
    <property type="evidence" value="ECO:0007669"/>
    <property type="project" value="UniProtKB-KW"/>
</dbReference>
<gene>
    <name evidence="2" type="ORF">EDC23_2624</name>
</gene>
<feature type="domain" description="Rhodanese" evidence="1">
    <location>
        <begin position="20"/>
        <end position="108"/>
    </location>
</feature>
<dbReference type="Pfam" id="PF00581">
    <property type="entry name" value="Rhodanese"/>
    <property type="match status" value="1"/>
</dbReference>
<keyword evidence="3" id="KW-1185">Reference proteome</keyword>
<accession>A0A4R8IG56</accession>
<dbReference type="PANTHER" id="PTHR43031:SF17">
    <property type="entry name" value="SULFURTRANSFERASE YTWF-RELATED"/>
    <property type="match status" value="1"/>
</dbReference>
<organism evidence="2 3">
    <name type="scientific">Thiohalophilus thiocyanatoxydans</name>
    <dbReference type="NCBI Taxonomy" id="381308"/>
    <lineage>
        <taxon>Bacteria</taxon>
        <taxon>Pseudomonadati</taxon>
        <taxon>Pseudomonadota</taxon>
        <taxon>Gammaproteobacteria</taxon>
        <taxon>Thiohalomonadales</taxon>
        <taxon>Thiohalophilaceae</taxon>
        <taxon>Thiohalophilus</taxon>
    </lineage>
</organism>
<sequence length="112" mass="12600">MHWNIKEIDARELAEWYDSKAEGFRVIDVREMNEISGGTVPGADPLPMATVPVRFNELEKDKDLVVVCRSGARSAQVCMYLQQQGFERVYNLRGGMLAWTSSGQQIALPRAV</sequence>
<dbReference type="SUPFAM" id="SSF52821">
    <property type="entry name" value="Rhodanese/Cell cycle control phosphatase"/>
    <property type="match status" value="1"/>
</dbReference>
<dbReference type="OrthoDB" id="9791096at2"/>
<dbReference type="EMBL" id="SOQX01000009">
    <property type="protein sequence ID" value="TDX98142.1"/>
    <property type="molecule type" value="Genomic_DNA"/>
</dbReference>